<dbReference type="InterPro" id="IPR013762">
    <property type="entry name" value="Integrase-like_cat_sf"/>
</dbReference>
<dbReference type="SUPFAM" id="SSF56349">
    <property type="entry name" value="DNA breaking-rejoining enzymes"/>
    <property type="match status" value="1"/>
</dbReference>
<proteinExistence type="predicted"/>
<dbReference type="InterPro" id="IPR011010">
    <property type="entry name" value="DNA_brk_join_enz"/>
</dbReference>
<dbReference type="GO" id="GO:0003677">
    <property type="term" value="F:DNA binding"/>
    <property type="evidence" value="ECO:0007669"/>
    <property type="project" value="InterPro"/>
</dbReference>
<evidence type="ECO:0000313" key="3">
    <source>
        <dbReference type="EMBL" id="SVC91034.1"/>
    </source>
</evidence>
<dbReference type="InterPro" id="IPR002104">
    <property type="entry name" value="Integrase_catalytic"/>
</dbReference>
<organism evidence="3">
    <name type="scientific">marine metagenome</name>
    <dbReference type="NCBI Taxonomy" id="408172"/>
    <lineage>
        <taxon>unclassified sequences</taxon>
        <taxon>metagenomes</taxon>
        <taxon>ecological metagenomes</taxon>
    </lineage>
</organism>
<feature type="domain" description="Tyr recombinase" evidence="2">
    <location>
        <begin position="1"/>
        <end position="96"/>
    </location>
</feature>
<protein>
    <recommendedName>
        <fullName evidence="2">Tyr recombinase domain-containing protein</fullName>
    </recommendedName>
</protein>
<dbReference type="GO" id="GO:0006310">
    <property type="term" value="P:DNA recombination"/>
    <property type="evidence" value="ECO:0007669"/>
    <property type="project" value="UniProtKB-KW"/>
</dbReference>
<keyword evidence="1" id="KW-0233">DNA recombination</keyword>
<evidence type="ECO:0000256" key="1">
    <source>
        <dbReference type="ARBA" id="ARBA00023172"/>
    </source>
</evidence>
<dbReference type="Gene3D" id="1.10.443.10">
    <property type="entry name" value="Intergrase catalytic core"/>
    <property type="match status" value="1"/>
</dbReference>
<evidence type="ECO:0000259" key="2">
    <source>
        <dbReference type="PROSITE" id="PS51898"/>
    </source>
</evidence>
<name>A0A382QZW4_9ZZZZ</name>
<gene>
    <name evidence="3" type="ORF">METZ01_LOCUS343888</name>
</gene>
<reference evidence="3" key="1">
    <citation type="submission" date="2018-05" db="EMBL/GenBank/DDBJ databases">
        <authorList>
            <person name="Lanie J.A."/>
            <person name="Ng W.-L."/>
            <person name="Kazmierczak K.M."/>
            <person name="Andrzejewski T.M."/>
            <person name="Davidsen T.M."/>
            <person name="Wayne K.J."/>
            <person name="Tettelin H."/>
            <person name="Glass J.I."/>
            <person name="Rusch D."/>
            <person name="Podicherti R."/>
            <person name="Tsui H.-C.T."/>
            <person name="Winkler M.E."/>
        </authorList>
    </citation>
    <scope>NUCLEOTIDE SEQUENCE</scope>
</reference>
<dbReference type="EMBL" id="UINC01118125">
    <property type="protein sequence ID" value="SVC91034.1"/>
    <property type="molecule type" value="Genomic_DNA"/>
</dbReference>
<dbReference type="GO" id="GO:0015074">
    <property type="term" value="P:DNA integration"/>
    <property type="evidence" value="ECO:0007669"/>
    <property type="project" value="InterPro"/>
</dbReference>
<dbReference type="PROSITE" id="PS51898">
    <property type="entry name" value="TYR_RECOMBINASE"/>
    <property type="match status" value="1"/>
</dbReference>
<sequence length="116" mass="13319">MDVKRAWGDQGKQFRNLTGKITKEFKRAVRECGIDGKHHLHNTRHTFAIRNWLKSNNIYEVKEQLGHSTVSVTEGYAKHKRSKISADFPTLTKQIAEVPKSLELVEGVQIQGYNED</sequence>
<dbReference type="AlphaFoldDB" id="A0A382QZW4"/>
<dbReference type="Pfam" id="PF00589">
    <property type="entry name" value="Phage_integrase"/>
    <property type="match status" value="1"/>
</dbReference>
<accession>A0A382QZW4</accession>